<evidence type="ECO:0000256" key="12">
    <source>
        <dbReference type="SAM" id="SignalP"/>
    </source>
</evidence>
<dbReference type="InterPro" id="IPR050182">
    <property type="entry name" value="Cytochrome_P450_fam2"/>
</dbReference>
<dbReference type="AlphaFoldDB" id="A0AA97JM94"/>
<evidence type="ECO:0000256" key="5">
    <source>
        <dbReference type="ARBA" id="ARBA00022723"/>
    </source>
</evidence>
<accession>A0AA97JM94</accession>
<dbReference type="InterPro" id="IPR017972">
    <property type="entry name" value="Cyt_P450_CS"/>
</dbReference>
<sequence>MLPLFPVFLGLLAVLLAWHFLNVQRARSKLPPGPAPLPIIGNLGLLGFQIHHETLLKMASTYGNVYTIWLGHTPIVVLNGFQAVKEVLISRSEEFAERPVPSFLRDLIGDAHGILFSNGHPWKQQRRFSLMTLRNLGLGKTILEDSIRQEASGIIQAFTRENGRPIDPYSFLLSSVNNVIASMLFGHSFSPEETIFRQIIEGSRALEEFGGKLWARLYDVFPMGVGPLKPILNKSLLALRHWKKLQRIIEEEVQEHQKSWTSEEPRDFIDLYLAQVEKCKDDPTSTFTNTNMVQVVIELFTAGSDTSTVALYWALLYMMEYPEIQEQVQKELDTVLGSSHVIRYEDQKKLPFTNAVLHETQRVSSLSALGIMHKSIKDTNIKGMPIHKGVIVMPNIFSVHYDPEQWETPRKFNPGHFLDKDGNFIKKDAFILFSAGVRVCLGEKMARTTLFILFASLLRAFRFQLPEGVKEINKKPKLGLVMAPQLYKTCAIPR</sequence>
<comment type="cofactor">
    <cofactor evidence="1 10">
        <name>heme</name>
        <dbReference type="ChEBI" id="CHEBI:30413"/>
    </cofactor>
</comment>
<gene>
    <name evidence="14" type="primary">LOC129332794</name>
</gene>
<dbReference type="InterPro" id="IPR002401">
    <property type="entry name" value="Cyt_P450_E_grp-I"/>
</dbReference>
<dbReference type="GO" id="GO:0006082">
    <property type="term" value="P:organic acid metabolic process"/>
    <property type="evidence" value="ECO:0007669"/>
    <property type="project" value="TreeGrafter"/>
</dbReference>
<dbReference type="PRINTS" id="PR00385">
    <property type="entry name" value="P450"/>
</dbReference>
<dbReference type="FunFam" id="1.10.630.10:FF:000004">
    <property type="entry name" value="cytochrome P450 2D15 isoform X1"/>
    <property type="match status" value="1"/>
</dbReference>
<dbReference type="GO" id="GO:0016712">
    <property type="term" value="F:oxidoreductase activity, acting on paired donors, with incorporation or reduction of molecular oxygen, reduced flavin or flavoprotein as one donor, and incorporation of one atom of oxygen"/>
    <property type="evidence" value="ECO:0007669"/>
    <property type="project" value="TreeGrafter"/>
</dbReference>
<dbReference type="Proteomes" id="UP001190640">
    <property type="component" value="Chromosome 6"/>
</dbReference>
<evidence type="ECO:0000256" key="9">
    <source>
        <dbReference type="ARBA" id="ARBA00023136"/>
    </source>
</evidence>
<dbReference type="GO" id="GO:0006805">
    <property type="term" value="P:xenobiotic metabolic process"/>
    <property type="evidence" value="ECO:0007669"/>
    <property type="project" value="TreeGrafter"/>
</dbReference>
<keyword evidence="5 10" id="KW-0479">Metal-binding</keyword>
<evidence type="ECO:0000256" key="8">
    <source>
        <dbReference type="ARBA" id="ARBA00023033"/>
    </source>
</evidence>
<evidence type="ECO:0000313" key="14">
    <source>
        <dbReference type="RefSeq" id="XP_054840021.1"/>
    </source>
</evidence>
<dbReference type="InterPro" id="IPR001128">
    <property type="entry name" value="Cyt_P450"/>
</dbReference>
<feature type="chain" id="PRO_5041693731" evidence="12">
    <location>
        <begin position="29"/>
        <end position="494"/>
    </location>
</feature>
<protein>
    <submittedName>
        <fullName evidence="14">Cytochrome P450 2J2-like</fullName>
    </submittedName>
</protein>
<dbReference type="PROSITE" id="PS00086">
    <property type="entry name" value="CYTOCHROME_P450"/>
    <property type="match status" value="1"/>
</dbReference>
<dbReference type="PANTHER" id="PTHR24300">
    <property type="entry name" value="CYTOCHROME P450 508A4-RELATED"/>
    <property type="match status" value="1"/>
</dbReference>
<reference evidence="14" key="1">
    <citation type="submission" date="2025-08" db="UniProtKB">
        <authorList>
            <consortium name="RefSeq"/>
        </authorList>
    </citation>
    <scope>IDENTIFICATION</scope>
    <source>
        <tissue evidence="14">Blood</tissue>
    </source>
</reference>
<dbReference type="GO" id="GO:0016020">
    <property type="term" value="C:membrane"/>
    <property type="evidence" value="ECO:0007669"/>
    <property type="project" value="UniProtKB-SubCell"/>
</dbReference>
<dbReference type="PRINTS" id="PR00463">
    <property type="entry name" value="EP450I"/>
</dbReference>
<comment type="similarity">
    <text evidence="3 11">Belongs to the cytochrome P450 family.</text>
</comment>
<evidence type="ECO:0000256" key="2">
    <source>
        <dbReference type="ARBA" id="ARBA00004370"/>
    </source>
</evidence>
<keyword evidence="4 10" id="KW-0349">Heme</keyword>
<dbReference type="Gene3D" id="1.10.630.10">
    <property type="entry name" value="Cytochrome P450"/>
    <property type="match status" value="1"/>
</dbReference>
<keyword evidence="8 11" id="KW-0503">Monooxygenase</keyword>
<proteinExistence type="inferred from homology"/>
<keyword evidence="6 11" id="KW-0560">Oxidoreductase</keyword>
<dbReference type="KEGG" id="emc:129332794"/>
<dbReference type="GO" id="GO:0005506">
    <property type="term" value="F:iron ion binding"/>
    <property type="evidence" value="ECO:0007669"/>
    <property type="project" value="InterPro"/>
</dbReference>
<evidence type="ECO:0000256" key="10">
    <source>
        <dbReference type="PIRSR" id="PIRSR602401-1"/>
    </source>
</evidence>
<name>A0AA97JM94_EUBMA</name>
<feature type="signal peptide" evidence="12">
    <location>
        <begin position="1"/>
        <end position="28"/>
    </location>
</feature>
<dbReference type="SUPFAM" id="SSF48264">
    <property type="entry name" value="Cytochrome P450"/>
    <property type="match status" value="1"/>
</dbReference>
<evidence type="ECO:0000256" key="3">
    <source>
        <dbReference type="ARBA" id="ARBA00010617"/>
    </source>
</evidence>
<evidence type="ECO:0000256" key="6">
    <source>
        <dbReference type="ARBA" id="ARBA00023002"/>
    </source>
</evidence>
<evidence type="ECO:0000256" key="4">
    <source>
        <dbReference type="ARBA" id="ARBA00022617"/>
    </source>
</evidence>
<dbReference type="RefSeq" id="XP_054840021.1">
    <property type="nucleotide sequence ID" value="XM_054984046.1"/>
</dbReference>
<evidence type="ECO:0000313" key="13">
    <source>
        <dbReference type="Proteomes" id="UP001190640"/>
    </source>
</evidence>
<dbReference type="GO" id="GO:0020037">
    <property type="term" value="F:heme binding"/>
    <property type="evidence" value="ECO:0007669"/>
    <property type="project" value="InterPro"/>
</dbReference>
<evidence type="ECO:0000256" key="11">
    <source>
        <dbReference type="RuleBase" id="RU000461"/>
    </source>
</evidence>
<dbReference type="GO" id="GO:0005737">
    <property type="term" value="C:cytoplasm"/>
    <property type="evidence" value="ECO:0007669"/>
    <property type="project" value="TreeGrafter"/>
</dbReference>
<keyword evidence="12" id="KW-0732">Signal</keyword>
<feature type="binding site" description="axial binding residue" evidence="10">
    <location>
        <position position="440"/>
    </location>
    <ligand>
        <name>heme</name>
        <dbReference type="ChEBI" id="CHEBI:30413"/>
    </ligand>
    <ligandPart>
        <name>Fe</name>
        <dbReference type="ChEBI" id="CHEBI:18248"/>
    </ligandPart>
</feature>
<keyword evidence="7 10" id="KW-0408">Iron</keyword>
<keyword evidence="13" id="KW-1185">Reference proteome</keyword>
<dbReference type="InterPro" id="IPR036396">
    <property type="entry name" value="Cyt_P450_sf"/>
</dbReference>
<dbReference type="Pfam" id="PF00067">
    <property type="entry name" value="p450"/>
    <property type="match status" value="1"/>
</dbReference>
<dbReference type="PANTHER" id="PTHR24300:SF368">
    <property type="entry name" value="CYTOCHROME P450, FAMILY 2, SUBFAMILY AB, POLYPEPTIDE 1"/>
    <property type="match status" value="1"/>
</dbReference>
<comment type="subcellular location">
    <subcellularLocation>
        <location evidence="2">Membrane</location>
    </subcellularLocation>
</comment>
<evidence type="ECO:0000256" key="1">
    <source>
        <dbReference type="ARBA" id="ARBA00001971"/>
    </source>
</evidence>
<dbReference type="GeneID" id="129332794"/>
<evidence type="ECO:0000256" key="7">
    <source>
        <dbReference type="ARBA" id="ARBA00023004"/>
    </source>
</evidence>
<organism evidence="13 14">
    <name type="scientific">Eublepharis macularius</name>
    <name type="common">Leopard gecko</name>
    <name type="synonym">Cyrtodactylus macularius</name>
    <dbReference type="NCBI Taxonomy" id="481883"/>
    <lineage>
        <taxon>Eukaryota</taxon>
        <taxon>Metazoa</taxon>
        <taxon>Chordata</taxon>
        <taxon>Craniata</taxon>
        <taxon>Vertebrata</taxon>
        <taxon>Euteleostomi</taxon>
        <taxon>Lepidosauria</taxon>
        <taxon>Squamata</taxon>
        <taxon>Bifurcata</taxon>
        <taxon>Gekkota</taxon>
        <taxon>Eublepharidae</taxon>
        <taxon>Eublepharinae</taxon>
        <taxon>Eublepharis</taxon>
    </lineage>
</organism>
<keyword evidence="9" id="KW-0472">Membrane</keyword>